<dbReference type="STRING" id="1629334.Cva_01570"/>
<sequence length="163" mass="18176">MAFTLLSPHFEPMGEIPTKYTCDGQNVSPALQWRNPPEGTKSFALIVDDPDIPFGIKDSHGKILSIWDHWVLFNIPSSVSELPEAIQSLPAGTQNGQGSHGKEGYYGPCPPDKRHRYFFKLYALDTFLSLAEGVTKQEVEEAMKGHIIGKTELMGTYARPERL</sequence>
<protein>
    <submittedName>
        <fullName evidence="1">Putative kinase inhibitor</fullName>
    </submittedName>
</protein>
<dbReference type="AlphaFoldDB" id="A0A0K8MED6"/>
<dbReference type="InterPro" id="IPR036610">
    <property type="entry name" value="PEBP-like_sf"/>
</dbReference>
<dbReference type="InterPro" id="IPR008914">
    <property type="entry name" value="PEBP"/>
</dbReference>
<accession>A0A0K8MED6</accession>
<dbReference type="PANTHER" id="PTHR30289:SF1">
    <property type="entry name" value="PEBP (PHOSPHATIDYLETHANOLAMINE-BINDING PROTEIN) FAMILY PROTEIN"/>
    <property type="match status" value="1"/>
</dbReference>
<dbReference type="OrthoDB" id="9797506at2"/>
<dbReference type="Pfam" id="PF01161">
    <property type="entry name" value="PBP"/>
    <property type="match status" value="1"/>
</dbReference>
<dbReference type="Gene3D" id="3.90.280.10">
    <property type="entry name" value="PEBP-like"/>
    <property type="match status" value="1"/>
</dbReference>
<gene>
    <name evidence="1" type="ORF">Cva_01570</name>
</gene>
<dbReference type="SUPFAM" id="SSF49777">
    <property type="entry name" value="PEBP-like"/>
    <property type="match status" value="1"/>
</dbReference>
<comment type="caution">
    <text evidence="1">The sequence shown here is derived from an EMBL/GenBank/DDBJ whole genome shotgun (WGS) entry which is preliminary data.</text>
</comment>
<organism evidence="1 2">
    <name type="scientific">Caedimonas varicaedens</name>
    <dbReference type="NCBI Taxonomy" id="1629334"/>
    <lineage>
        <taxon>Bacteria</taxon>
        <taxon>Pseudomonadati</taxon>
        <taxon>Pseudomonadota</taxon>
        <taxon>Alphaproteobacteria</taxon>
        <taxon>Holosporales</taxon>
        <taxon>Caedimonadaceae</taxon>
        <taxon>Caedimonas</taxon>
    </lineage>
</organism>
<dbReference type="Proteomes" id="UP000036771">
    <property type="component" value="Unassembled WGS sequence"/>
</dbReference>
<dbReference type="CDD" id="cd00865">
    <property type="entry name" value="PEBP_bact_arch"/>
    <property type="match status" value="1"/>
</dbReference>
<reference evidence="1 2" key="1">
    <citation type="submission" date="2015-03" db="EMBL/GenBank/DDBJ databases">
        <title>Caedibacter varicaedens, whole genome shotgun sequence.</title>
        <authorList>
            <person name="Suzuki H."/>
            <person name="Dapper A.L."/>
            <person name="Gibson A.K."/>
            <person name="Jackson C."/>
            <person name="Lee H."/>
            <person name="Pejaver V.R."/>
            <person name="Doak T."/>
            <person name="Lynch M."/>
        </authorList>
    </citation>
    <scope>NUCLEOTIDE SEQUENCE [LARGE SCALE GENOMIC DNA]</scope>
</reference>
<evidence type="ECO:0000313" key="2">
    <source>
        <dbReference type="Proteomes" id="UP000036771"/>
    </source>
</evidence>
<evidence type="ECO:0000313" key="1">
    <source>
        <dbReference type="EMBL" id="GAO98900.1"/>
    </source>
</evidence>
<proteinExistence type="predicted"/>
<dbReference type="NCBIfam" id="TIGR00481">
    <property type="entry name" value="YbhB/YbcL family Raf kinase inhibitor-like protein"/>
    <property type="match status" value="1"/>
</dbReference>
<dbReference type="InterPro" id="IPR005247">
    <property type="entry name" value="YbhB_YbcL/LppC-like"/>
</dbReference>
<dbReference type="EMBL" id="BBVC01000101">
    <property type="protein sequence ID" value="GAO98900.1"/>
    <property type="molecule type" value="Genomic_DNA"/>
</dbReference>
<dbReference type="PANTHER" id="PTHR30289">
    <property type="entry name" value="UNCHARACTERIZED PROTEIN YBCL-RELATED"/>
    <property type="match status" value="1"/>
</dbReference>
<keyword evidence="2" id="KW-1185">Reference proteome</keyword>
<name>A0A0K8MED6_9PROT</name>